<accession>A0A9D0Z702</accession>
<sequence length="229" mass="25679">MEAQPLNIIAHIENDYTAKFAIPRQSGLVEGVESRIIFTPAYRNETALRGIDGYSHLWLLWIFSEAIRETWSPTVLPPRLGGKTRMGVFATRSPFRPNPIGLSSVRLLGVDLHTARGPVLRVAGADLMDGTPIVDIKPYLPYTDSHPDAVGGFSDPVRDYRLEVIFPPALLAQVPERLREPVREILAQDPRPSYQHDPDRLYGAAFGGWDFRFRVRDGVLTVVEVEQLP</sequence>
<dbReference type="InterPro" id="IPR036413">
    <property type="entry name" value="YaeB-like_sf"/>
</dbReference>
<organism evidence="4 5">
    <name type="scientific">Candidatus Avoscillospira stercorigallinarum</name>
    <dbReference type="NCBI Taxonomy" id="2840708"/>
    <lineage>
        <taxon>Bacteria</taxon>
        <taxon>Bacillati</taxon>
        <taxon>Bacillota</taxon>
        <taxon>Clostridia</taxon>
        <taxon>Eubacteriales</taxon>
        <taxon>Oscillospiraceae</taxon>
        <taxon>Oscillospiraceae incertae sedis</taxon>
        <taxon>Candidatus Avoscillospira</taxon>
    </lineage>
</organism>
<dbReference type="Gene3D" id="3.30.2310.10">
    <property type="entry name" value="YaeB-like"/>
    <property type="match status" value="1"/>
</dbReference>
<dbReference type="PROSITE" id="PS51668">
    <property type="entry name" value="TSAA_2"/>
    <property type="match status" value="1"/>
</dbReference>
<dbReference type="EMBL" id="DVFN01000028">
    <property type="protein sequence ID" value="HIQ69090.1"/>
    <property type="molecule type" value="Genomic_DNA"/>
</dbReference>
<dbReference type="Gene3D" id="2.40.30.70">
    <property type="entry name" value="YaeB-like"/>
    <property type="match status" value="1"/>
</dbReference>
<dbReference type="Pfam" id="PF18389">
    <property type="entry name" value="TrmO_C"/>
    <property type="match status" value="1"/>
</dbReference>
<dbReference type="InterPro" id="IPR036414">
    <property type="entry name" value="YaeB_N_sf"/>
</dbReference>
<dbReference type="AlphaFoldDB" id="A0A9D0Z702"/>
<dbReference type="InterPro" id="IPR023370">
    <property type="entry name" value="TrmO-like_N"/>
</dbReference>
<dbReference type="InterPro" id="IPR041369">
    <property type="entry name" value="TrmO_C"/>
</dbReference>
<dbReference type="InterPro" id="IPR040372">
    <property type="entry name" value="YaeB-like"/>
</dbReference>
<dbReference type="Pfam" id="PF01980">
    <property type="entry name" value="TrmO_N"/>
    <property type="match status" value="1"/>
</dbReference>
<gene>
    <name evidence="4" type="primary">tsaA</name>
    <name evidence="4" type="ORF">IAA67_02000</name>
</gene>
<name>A0A9D0Z702_9FIRM</name>
<evidence type="ECO:0000313" key="5">
    <source>
        <dbReference type="Proteomes" id="UP000886874"/>
    </source>
</evidence>
<evidence type="ECO:0000256" key="1">
    <source>
        <dbReference type="ARBA" id="ARBA00022691"/>
    </source>
</evidence>
<proteinExistence type="inferred from homology"/>
<evidence type="ECO:0000259" key="3">
    <source>
        <dbReference type="PROSITE" id="PS51668"/>
    </source>
</evidence>
<dbReference type="PANTHER" id="PTHR12818:SF0">
    <property type="entry name" value="TRNA (ADENINE(37)-N6)-METHYLTRANSFERASE"/>
    <property type="match status" value="1"/>
</dbReference>
<dbReference type="NCBIfam" id="TIGR00104">
    <property type="entry name" value="tRNA_TsaA"/>
    <property type="match status" value="1"/>
</dbReference>
<feature type="domain" description="TsaA-like" evidence="3">
    <location>
        <begin position="6"/>
        <end position="148"/>
    </location>
</feature>
<comment type="similarity">
    <text evidence="2">Belongs to the tRNA methyltransferase O family.</text>
</comment>
<reference evidence="4" key="1">
    <citation type="submission" date="2020-10" db="EMBL/GenBank/DDBJ databases">
        <authorList>
            <person name="Gilroy R."/>
        </authorList>
    </citation>
    <scope>NUCLEOTIDE SEQUENCE</scope>
    <source>
        <strain evidence="4">ChiSjej2B20-13462</strain>
    </source>
</reference>
<reference evidence="4" key="2">
    <citation type="journal article" date="2021" name="PeerJ">
        <title>Extensive microbial diversity within the chicken gut microbiome revealed by metagenomics and culture.</title>
        <authorList>
            <person name="Gilroy R."/>
            <person name="Ravi A."/>
            <person name="Getino M."/>
            <person name="Pursley I."/>
            <person name="Horton D.L."/>
            <person name="Alikhan N.F."/>
            <person name="Baker D."/>
            <person name="Gharbi K."/>
            <person name="Hall N."/>
            <person name="Watson M."/>
            <person name="Adriaenssens E.M."/>
            <person name="Foster-Nyarko E."/>
            <person name="Jarju S."/>
            <person name="Secka A."/>
            <person name="Antonio M."/>
            <person name="Oren A."/>
            <person name="Chaudhuri R.R."/>
            <person name="La Ragione R."/>
            <person name="Hildebrand F."/>
            <person name="Pallen M.J."/>
        </authorList>
    </citation>
    <scope>NUCLEOTIDE SEQUENCE</scope>
    <source>
        <strain evidence="4">ChiSjej2B20-13462</strain>
    </source>
</reference>
<dbReference type="PANTHER" id="PTHR12818">
    <property type="entry name" value="TRNA (ADENINE(37)-N6)-METHYLTRANSFERASE"/>
    <property type="match status" value="1"/>
</dbReference>
<evidence type="ECO:0000256" key="2">
    <source>
        <dbReference type="ARBA" id="ARBA00033753"/>
    </source>
</evidence>
<dbReference type="CDD" id="cd09281">
    <property type="entry name" value="UPF0066"/>
    <property type="match status" value="1"/>
</dbReference>
<evidence type="ECO:0000313" key="4">
    <source>
        <dbReference type="EMBL" id="HIQ69090.1"/>
    </source>
</evidence>
<dbReference type="InterPro" id="IPR023368">
    <property type="entry name" value="UPF0066_cons_site"/>
</dbReference>
<comment type="caution">
    <text evidence="4">The sequence shown here is derived from an EMBL/GenBank/DDBJ whole genome shotgun (WGS) entry which is preliminary data.</text>
</comment>
<keyword evidence="1" id="KW-0949">S-adenosyl-L-methionine</keyword>
<protein>
    <submittedName>
        <fullName evidence="4">tRNA (N6-threonylcarbamoyladenosine(37)-N6)-methyltransferase TrmO</fullName>
    </submittedName>
</protein>
<dbReference type="SUPFAM" id="SSF118196">
    <property type="entry name" value="YaeB-like"/>
    <property type="match status" value="1"/>
</dbReference>
<dbReference type="PROSITE" id="PS01318">
    <property type="entry name" value="TSAA_1"/>
    <property type="match status" value="1"/>
</dbReference>
<dbReference type="Proteomes" id="UP000886874">
    <property type="component" value="Unassembled WGS sequence"/>
</dbReference>